<accession>A0A7K0GN77</accession>
<name>A0A7K0GN77_PARDI</name>
<evidence type="ECO:0000313" key="3">
    <source>
        <dbReference type="EMBL" id="MRY60403.1"/>
    </source>
</evidence>
<keyword evidence="2" id="KW-0812">Transmembrane</keyword>
<feature type="coiled-coil region" evidence="1">
    <location>
        <begin position="28"/>
        <end position="87"/>
    </location>
</feature>
<dbReference type="RefSeq" id="WP_129984643.1">
    <property type="nucleotide sequence ID" value="NZ_RCYP01000046.1"/>
</dbReference>
<proteinExistence type="predicted"/>
<dbReference type="Proteomes" id="UP000463337">
    <property type="component" value="Unassembled WGS sequence"/>
</dbReference>
<dbReference type="EMBL" id="WKLT01000032">
    <property type="protein sequence ID" value="MRY60403.1"/>
    <property type="molecule type" value="Genomic_DNA"/>
</dbReference>
<gene>
    <name evidence="3" type="ORF">GKD59_21365</name>
</gene>
<feature type="transmembrane region" description="Helical" evidence="2">
    <location>
        <begin position="6"/>
        <end position="24"/>
    </location>
</feature>
<dbReference type="AlphaFoldDB" id="A0A7K0GN77"/>
<evidence type="ECO:0000313" key="4">
    <source>
        <dbReference type="Proteomes" id="UP000463337"/>
    </source>
</evidence>
<keyword evidence="2" id="KW-1133">Transmembrane helix</keyword>
<organism evidence="3 4">
    <name type="scientific">Parabacteroides distasonis</name>
    <dbReference type="NCBI Taxonomy" id="823"/>
    <lineage>
        <taxon>Bacteria</taxon>
        <taxon>Pseudomonadati</taxon>
        <taxon>Bacteroidota</taxon>
        <taxon>Bacteroidia</taxon>
        <taxon>Bacteroidales</taxon>
        <taxon>Tannerellaceae</taxon>
        <taxon>Parabacteroides</taxon>
    </lineage>
</organism>
<sequence length="106" mass="12234">MIDLTAISQWCIAITGILVFLKYVSAPIKALLENNKTAMEGLQNAINKLSSDLKDNDYKWAESQAHRNRLQNTQDKHEERIGIAEDKLISHDEQLKTLWKEKVDKR</sequence>
<evidence type="ECO:0000256" key="1">
    <source>
        <dbReference type="SAM" id="Coils"/>
    </source>
</evidence>
<evidence type="ECO:0000256" key="2">
    <source>
        <dbReference type="SAM" id="Phobius"/>
    </source>
</evidence>
<keyword evidence="2" id="KW-0472">Membrane</keyword>
<keyword evidence="1" id="KW-0175">Coiled coil</keyword>
<reference evidence="3 4" key="1">
    <citation type="journal article" date="2019" name="Nat. Med.">
        <title>A library of human gut bacterial isolates paired with longitudinal multiomics data enables mechanistic microbiome research.</title>
        <authorList>
            <person name="Poyet M."/>
            <person name="Groussin M."/>
            <person name="Gibbons S.M."/>
            <person name="Avila-Pacheco J."/>
            <person name="Jiang X."/>
            <person name="Kearney S.M."/>
            <person name="Perrotta A.R."/>
            <person name="Berdy B."/>
            <person name="Zhao S."/>
            <person name="Lieberman T.D."/>
            <person name="Swanson P.K."/>
            <person name="Smith M."/>
            <person name="Roesemann S."/>
            <person name="Alexander J.E."/>
            <person name="Rich S.A."/>
            <person name="Livny J."/>
            <person name="Vlamakis H."/>
            <person name="Clish C."/>
            <person name="Bullock K."/>
            <person name="Deik A."/>
            <person name="Scott J."/>
            <person name="Pierce K.A."/>
            <person name="Xavier R.J."/>
            <person name="Alm E.J."/>
        </authorList>
    </citation>
    <scope>NUCLEOTIDE SEQUENCE [LARGE SCALE GENOMIC DNA]</scope>
    <source>
        <strain evidence="3 4">BIOML-A41</strain>
    </source>
</reference>
<comment type="caution">
    <text evidence="3">The sequence shown here is derived from an EMBL/GenBank/DDBJ whole genome shotgun (WGS) entry which is preliminary data.</text>
</comment>
<protein>
    <submittedName>
        <fullName evidence="3">ATPase</fullName>
    </submittedName>
</protein>